<keyword evidence="2" id="KW-1185">Reference proteome</keyword>
<proteinExistence type="predicted"/>
<reference evidence="1 2" key="1">
    <citation type="submission" date="2023-09" db="EMBL/GenBank/DDBJ databases">
        <authorList>
            <person name="Rey-Velasco X."/>
        </authorList>
    </citation>
    <scope>NUCLEOTIDE SEQUENCE [LARGE SCALE GENOMIC DNA]</scope>
    <source>
        <strain evidence="1 2">W311</strain>
    </source>
</reference>
<gene>
    <name evidence="1" type="ORF">RPR59_11760</name>
</gene>
<dbReference type="Proteomes" id="UP001302249">
    <property type="component" value="Chromosome"/>
</dbReference>
<accession>A0ABZ0B6T1</accession>
<evidence type="ECO:0000313" key="1">
    <source>
        <dbReference type="EMBL" id="WNO53120.1"/>
    </source>
</evidence>
<dbReference type="RefSeq" id="WP_313914268.1">
    <property type="nucleotide sequence ID" value="NZ_CP135076.1"/>
</dbReference>
<dbReference type="EMBL" id="CP135076">
    <property type="protein sequence ID" value="WNO53120.1"/>
    <property type="molecule type" value="Genomic_DNA"/>
</dbReference>
<protein>
    <submittedName>
        <fullName evidence="1">Uncharacterized protein</fullName>
    </submittedName>
</protein>
<organism evidence="1 2">
    <name type="scientific">Stakelama saccharophila</name>
    <dbReference type="NCBI Taxonomy" id="3075605"/>
    <lineage>
        <taxon>Bacteria</taxon>
        <taxon>Pseudomonadati</taxon>
        <taxon>Pseudomonadota</taxon>
        <taxon>Alphaproteobacteria</taxon>
        <taxon>Sphingomonadales</taxon>
        <taxon>Sphingomonadaceae</taxon>
        <taxon>Stakelama</taxon>
    </lineage>
</organism>
<name>A0ABZ0B6T1_9SPHN</name>
<evidence type="ECO:0000313" key="2">
    <source>
        <dbReference type="Proteomes" id="UP001302249"/>
    </source>
</evidence>
<sequence>MEPETRDPGQAMQRVRVGMTGLAVVLVLIALASAIHSVDQSEPETNLIAANEVAVNEVVEKAPEEPLAELGVTPSTLPAEPGNAATITKQIEAEQQKDSAKSR</sequence>